<dbReference type="AlphaFoldDB" id="A0A6S7FRL8"/>
<dbReference type="Proteomes" id="UP001152795">
    <property type="component" value="Unassembled WGS sequence"/>
</dbReference>
<comment type="caution">
    <text evidence="5">The sequence shown here is derived from an EMBL/GenBank/DDBJ whole genome shotgun (WGS) entry which is preliminary data.</text>
</comment>
<reference evidence="5" key="1">
    <citation type="submission" date="2020-04" db="EMBL/GenBank/DDBJ databases">
        <authorList>
            <person name="Alioto T."/>
            <person name="Alioto T."/>
            <person name="Gomez Garrido J."/>
        </authorList>
    </citation>
    <scope>NUCLEOTIDE SEQUENCE</scope>
    <source>
        <strain evidence="5">A484AB</strain>
    </source>
</reference>
<dbReference type="SUPFAM" id="SSF52540">
    <property type="entry name" value="P-loop containing nucleoside triphosphate hydrolases"/>
    <property type="match status" value="1"/>
</dbReference>
<dbReference type="Gene3D" id="3.40.50.300">
    <property type="entry name" value="P-loop containing nucleotide triphosphate hydrolases"/>
    <property type="match status" value="1"/>
</dbReference>
<accession>A0A6S7FRL8</accession>
<dbReference type="OrthoDB" id="10617599at2759"/>
<name>A0A6S7FRL8_PARCT</name>
<protein>
    <submittedName>
        <fullName evidence="5">Uncharacterized protein</fullName>
    </submittedName>
</protein>
<dbReference type="PANTHER" id="PTHR13710:SF153">
    <property type="entry name" value="RECQ-LIKE DNA HELICASE BLM"/>
    <property type="match status" value="1"/>
</dbReference>
<evidence type="ECO:0000313" key="6">
    <source>
        <dbReference type="Proteomes" id="UP001152795"/>
    </source>
</evidence>
<proteinExistence type="inferred from homology"/>
<evidence type="ECO:0000256" key="2">
    <source>
        <dbReference type="ARBA" id="ARBA00023125"/>
    </source>
</evidence>
<keyword evidence="3" id="KW-0413">Isomerase</keyword>
<evidence type="ECO:0000313" key="5">
    <source>
        <dbReference type="EMBL" id="CAB3976951.1"/>
    </source>
</evidence>
<gene>
    <name evidence="5" type="ORF">PACLA_8A005853</name>
</gene>
<dbReference type="GO" id="GO:0000724">
    <property type="term" value="P:double-strand break repair via homologous recombination"/>
    <property type="evidence" value="ECO:0007669"/>
    <property type="project" value="TreeGrafter"/>
</dbReference>
<dbReference type="GO" id="GO:0005737">
    <property type="term" value="C:cytoplasm"/>
    <property type="evidence" value="ECO:0007669"/>
    <property type="project" value="TreeGrafter"/>
</dbReference>
<sequence>MEEYFQEVGRAGRDGLPAVATIYYNCYDIRSGDNAVDAVMKELVSGKGCKRRLILNYFGHNLAQVNTNIIHTCCDNDATKSECDECLQSGLSLQVQSTSMKQTFLSGDCAEDTGTDLLSIGSEQKNGICKALEEYMKMLYFGPSCIGGMSLATGFTPDLVDKTVEQCEQLVSIEAVEHILSVFSRENAKVIFDIIKKFSS</sequence>
<organism evidence="5 6">
    <name type="scientific">Paramuricea clavata</name>
    <name type="common">Red gorgonian</name>
    <name type="synonym">Violescent sea-whip</name>
    <dbReference type="NCBI Taxonomy" id="317549"/>
    <lineage>
        <taxon>Eukaryota</taxon>
        <taxon>Metazoa</taxon>
        <taxon>Cnidaria</taxon>
        <taxon>Anthozoa</taxon>
        <taxon>Octocorallia</taxon>
        <taxon>Malacalcyonacea</taxon>
        <taxon>Plexauridae</taxon>
        <taxon>Paramuricea</taxon>
    </lineage>
</organism>
<keyword evidence="6" id="KW-1185">Reference proteome</keyword>
<evidence type="ECO:0000256" key="1">
    <source>
        <dbReference type="ARBA" id="ARBA00005446"/>
    </source>
</evidence>
<dbReference type="GO" id="GO:0003677">
    <property type="term" value="F:DNA binding"/>
    <property type="evidence" value="ECO:0007669"/>
    <property type="project" value="UniProtKB-KW"/>
</dbReference>
<dbReference type="GO" id="GO:0005634">
    <property type="term" value="C:nucleus"/>
    <property type="evidence" value="ECO:0007669"/>
    <property type="project" value="TreeGrafter"/>
</dbReference>
<dbReference type="GO" id="GO:0043138">
    <property type="term" value="F:3'-5' DNA helicase activity"/>
    <property type="evidence" value="ECO:0007669"/>
    <property type="project" value="TreeGrafter"/>
</dbReference>
<evidence type="ECO:0000256" key="4">
    <source>
        <dbReference type="ARBA" id="ARBA00023242"/>
    </source>
</evidence>
<dbReference type="InterPro" id="IPR027417">
    <property type="entry name" value="P-loop_NTPase"/>
</dbReference>
<comment type="similarity">
    <text evidence="1">Belongs to the helicase family. RecQ subfamily.</text>
</comment>
<dbReference type="PANTHER" id="PTHR13710">
    <property type="entry name" value="DNA HELICASE RECQ FAMILY MEMBER"/>
    <property type="match status" value="1"/>
</dbReference>
<keyword evidence="4" id="KW-0539">Nucleus</keyword>
<dbReference type="GO" id="GO:0009378">
    <property type="term" value="F:four-way junction helicase activity"/>
    <property type="evidence" value="ECO:0007669"/>
    <property type="project" value="TreeGrafter"/>
</dbReference>
<evidence type="ECO:0000256" key="3">
    <source>
        <dbReference type="ARBA" id="ARBA00023235"/>
    </source>
</evidence>
<dbReference type="GO" id="GO:0005694">
    <property type="term" value="C:chromosome"/>
    <property type="evidence" value="ECO:0007669"/>
    <property type="project" value="TreeGrafter"/>
</dbReference>
<dbReference type="EMBL" id="CACRXK020000022">
    <property type="protein sequence ID" value="CAB3976951.1"/>
    <property type="molecule type" value="Genomic_DNA"/>
</dbReference>
<keyword evidence="2" id="KW-0238">DNA-binding</keyword>